<dbReference type="EMBL" id="SNZR01000011">
    <property type="protein sequence ID" value="TDR94532.1"/>
    <property type="molecule type" value="Genomic_DNA"/>
</dbReference>
<keyword evidence="3" id="KW-1185">Reference proteome</keyword>
<evidence type="ECO:0000256" key="1">
    <source>
        <dbReference type="SAM" id="SignalP"/>
    </source>
</evidence>
<evidence type="ECO:0000313" key="2">
    <source>
        <dbReference type="EMBL" id="TDR94532.1"/>
    </source>
</evidence>
<reference evidence="2 3" key="1">
    <citation type="submission" date="2019-03" db="EMBL/GenBank/DDBJ databases">
        <title>Genomic Encyclopedia of Type Strains, Phase IV (KMG-IV): sequencing the most valuable type-strain genomes for metagenomic binning, comparative biology and taxonomic classification.</title>
        <authorList>
            <person name="Goeker M."/>
        </authorList>
    </citation>
    <scope>NUCLEOTIDE SEQUENCE [LARGE SCALE GENOMIC DNA]</scope>
    <source>
        <strain evidence="2 3">DSM 25903</strain>
    </source>
</reference>
<sequence>MGLRAVLSTTLAGLVLAQPASAHWDYTRWGMSVEEVKAATKGKAADNADRDLDGNGFKTLLTAPHAWGRIGMRADFRFRDEDGRLNSVGLRPLEGGDCDAIRAELNKRHGKAQPDGRLIAKWRTKDGDEVSFSLIGTCRIEQIPPTYPNIP</sequence>
<protein>
    <submittedName>
        <fullName evidence="2">Uncharacterized protein</fullName>
    </submittedName>
</protein>
<accession>A0A4R7C940</accession>
<dbReference type="AlphaFoldDB" id="A0A4R7C940"/>
<name>A0A4R7C940_9HYPH</name>
<feature type="chain" id="PRO_5021023854" evidence="1">
    <location>
        <begin position="23"/>
        <end position="151"/>
    </location>
</feature>
<dbReference type="Proteomes" id="UP000295122">
    <property type="component" value="Unassembled WGS sequence"/>
</dbReference>
<evidence type="ECO:0000313" key="3">
    <source>
        <dbReference type="Proteomes" id="UP000295122"/>
    </source>
</evidence>
<gene>
    <name evidence="2" type="ORF">EV668_1820</name>
</gene>
<feature type="signal peptide" evidence="1">
    <location>
        <begin position="1"/>
        <end position="22"/>
    </location>
</feature>
<keyword evidence="1" id="KW-0732">Signal</keyword>
<organism evidence="2 3">
    <name type="scientific">Enterovirga rhinocerotis</name>
    <dbReference type="NCBI Taxonomy" id="1339210"/>
    <lineage>
        <taxon>Bacteria</taxon>
        <taxon>Pseudomonadati</taxon>
        <taxon>Pseudomonadota</taxon>
        <taxon>Alphaproteobacteria</taxon>
        <taxon>Hyphomicrobiales</taxon>
        <taxon>Methylobacteriaceae</taxon>
        <taxon>Enterovirga</taxon>
    </lineage>
</organism>
<proteinExistence type="predicted"/>
<comment type="caution">
    <text evidence="2">The sequence shown here is derived from an EMBL/GenBank/DDBJ whole genome shotgun (WGS) entry which is preliminary data.</text>
</comment>